<organism evidence="23 24">
    <name type="scientific">Loxodonta africana</name>
    <name type="common">African elephant</name>
    <dbReference type="NCBI Taxonomy" id="9785"/>
    <lineage>
        <taxon>Eukaryota</taxon>
        <taxon>Metazoa</taxon>
        <taxon>Chordata</taxon>
        <taxon>Craniata</taxon>
        <taxon>Vertebrata</taxon>
        <taxon>Euteleostomi</taxon>
        <taxon>Mammalia</taxon>
        <taxon>Eutheria</taxon>
        <taxon>Afrotheria</taxon>
        <taxon>Proboscidea</taxon>
        <taxon>Elephantidae</taxon>
        <taxon>Loxodonta</taxon>
    </lineage>
</organism>
<keyword evidence="16" id="KW-0325">Glycoprotein</keyword>
<dbReference type="eggNOG" id="ENOG502S1HV">
    <property type="taxonomic scope" value="Eukaryota"/>
</dbReference>
<keyword evidence="24" id="KW-1185">Reference proteome</keyword>
<evidence type="ECO:0000256" key="20">
    <source>
        <dbReference type="ARBA" id="ARBA00031355"/>
    </source>
</evidence>
<reference evidence="23 24" key="1">
    <citation type="submission" date="2009-06" db="EMBL/GenBank/DDBJ databases">
        <title>The Genome Sequence of Loxodonta africana (African elephant).</title>
        <authorList>
            <person name="Di Palma F."/>
            <person name="Heiman D."/>
            <person name="Young S."/>
            <person name="Johnson J."/>
            <person name="Lander E.S."/>
            <person name="Lindblad-Toh K."/>
        </authorList>
    </citation>
    <scope>NUCLEOTIDE SEQUENCE [LARGE SCALE GENOMIC DNA]</scope>
    <source>
        <strain evidence="23 24">Isolate ISIS603380</strain>
    </source>
</reference>
<name>G3U8L2_LOXAF</name>
<evidence type="ECO:0000256" key="3">
    <source>
        <dbReference type="ARBA" id="ARBA00011738"/>
    </source>
</evidence>
<evidence type="ECO:0000256" key="9">
    <source>
        <dbReference type="ARBA" id="ARBA00022801"/>
    </source>
</evidence>
<dbReference type="GO" id="GO:0030890">
    <property type="term" value="P:positive regulation of B cell proliferation"/>
    <property type="evidence" value="ECO:0007669"/>
    <property type="project" value="TreeGrafter"/>
</dbReference>
<evidence type="ECO:0000256" key="15">
    <source>
        <dbReference type="ARBA" id="ARBA00023157"/>
    </source>
</evidence>
<dbReference type="STRING" id="9785.ENSLAFP00000024170"/>
<keyword evidence="11" id="KW-0735">Signal-anchor</keyword>
<sequence>REKNCKEIWKAFKNSFISKDPCSITEEDYLPLMKLTNQTVPCHQTLFWSKIPTLARQLFQDQRKVFSLEDLLLGSITGGLTWCGSRGTSEMNYQSCPDWRKDCSNNPVSVFWKTASKKFAADACGEVLALLNGSIPEPFDRNSIFGSVEILNLNSKAVHLLQAWVIHDAGDSSFPRDSCLSSSINDLKSIITERNIRFTCQKEYRLARKVFPAHGPHLPSCQILM</sequence>
<dbReference type="Proteomes" id="UP000007646">
    <property type="component" value="Unassembled WGS sequence"/>
</dbReference>
<evidence type="ECO:0000256" key="12">
    <source>
        <dbReference type="ARBA" id="ARBA00022989"/>
    </source>
</evidence>
<proteinExistence type="inferred from homology"/>
<evidence type="ECO:0000256" key="17">
    <source>
        <dbReference type="ARBA" id="ARBA00029787"/>
    </source>
</evidence>
<comment type="subcellular location">
    <subcellularLocation>
        <location evidence="1">Membrane</location>
        <topology evidence="1">Single-pass type II membrane protein</topology>
    </subcellularLocation>
</comment>
<evidence type="ECO:0000256" key="8">
    <source>
        <dbReference type="ARBA" id="ARBA00022692"/>
    </source>
</evidence>
<dbReference type="PANTHER" id="PTHR10912">
    <property type="entry name" value="ADP-RIBOSYL CYCLASE"/>
    <property type="match status" value="1"/>
</dbReference>
<evidence type="ECO:0000313" key="23">
    <source>
        <dbReference type="Ensembl" id="ENSLAFP00000024170.1"/>
    </source>
</evidence>
<dbReference type="AlphaFoldDB" id="G3U8L2"/>
<dbReference type="InParanoid" id="G3U8L2"/>
<evidence type="ECO:0000256" key="22">
    <source>
        <dbReference type="ARBA" id="ARBA00049238"/>
    </source>
</evidence>
<comment type="similarity">
    <text evidence="2">Belongs to the ADP-ribosyl cyclase family.</text>
</comment>
<evidence type="ECO:0000256" key="11">
    <source>
        <dbReference type="ARBA" id="ARBA00022968"/>
    </source>
</evidence>
<evidence type="ECO:0000256" key="18">
    <source>
        <dbReference type="ARBA" id="ARBA00030272"/>
    </source>
</evidence>
<evidence type="ECO:0000256" key="16">
    <source>
        <dbReference type="ARBA" id="ARBA00023180"/>
    </source>
</evidence>
<keyword evidence="14" id="KW-0472">Membrane</keyword>
<evidence type="ECO:0000256" key="19">
    <source>
        <dbReference type="ARBA" id="ARBA00030418"/>
    </source>
</evidence>
<dbReference type="GO" id="GO:0061809">
    <property type="term" value="F:NAD+ nucleosidase activity, cyclic ADP-ribose generating"/>
    <property type="evidence" value="ECO:0007669"/>
    <property type="project" value="UniProtKB-EC"/>
</dbReference>
<dbReference type="Gene3D" id="1.20.82.10">
    <property type="entry name" value="ADP Ribosyl Cyclase, Chain A, domain 1"/>
    <property type="match status" value="1"/>
</dbReference>
<dbReference type="SUPFAM" id="SSF52309">
    <property type="entry name" value="N-(deoxy)ribosyltransferase-like"/>
    <property type="match status" value="1"/>
</dbReference>
<evidence type="ECO:0000256" key="1">
    <source>
        <dbReference type="ARBA" id="ARBA00004606"/>
    </source>
</evidence>
<dbReference type="PANTHER" id="PTHR10912:SF5">
    <property type="entry name" value="ADP-RIBOSYL CYCLASE_CYCLIC ADP-RIBOSE HYDROLASE 1"/>
    <property type="match status" value="1"/>
</dbReference>
<evidence type="ECO:0000256" key="6">
    <source>
        <dbReference type="ARBA" id="ARBA00015644"/>
    </source>
</evidence>
<evidence type="ECO:0000256" key="7">
    <source>
        <dbReference type="ARBA" id="ARBA00022679"/>
    </source>
</evidence>
<dbReference type="EC" id="3.2.2.6" evidence="4"/>
<comment type="subunit">
    <text evidence="3">Homodimer.</text>
</comment>
<comment type="catalytic activity">
    <reaction evidence="22">
        <text>NAD(+) + H2O = ADP-D-ribose + nicotinamide + H(+)</text>
        <dbReference type="Rhea" id="RHEA:16301"/>
        <dbReference type="ChEBI" id="CHEBI:15377"/>
        <dbReference type="ChEBI" id="CHEBI:15378"/>
        <dbReference type="ChEBI" id="CHEBI:17154"/>
        <dbReference type="ChEBI" id="CHEBI:57540"/>
        <dbReference type="ChEBI" id="CHEBI:57967"/>
        <dbReference type="EC" id="3.2.2.6"/>
    </reaction>
</comment>
<keyword evidence="9" id="KW-0378">Hydrolase</keyword>
<dbReference type="Ensembl" id="ENSLAFT00000028812.1">
    <property type="protein sequence ID" value="ENSLAFP00000024170.1"/>
    <property type="gene ID" value="ENSLAFG00000013298.3"/>
</dbReference>
<dbReference type="GO" id="GO:0016740">
    <property type="term" value="F:transferase activity"/>
    <property type="evidence" value="ECO:0007669"/>
    <property type="project" value="UniProtKB-KW"/>
</dbReference>
<keyword evidence="10" id="KW-0521">NADP</keyword>
<dbReference type="Pfam" id="PF02267">
    <property type="entry name" value="Rib_hydrolayse"/>
    <property type="match status" value="1"/>
</dbReference>
<dbReference type="OMA" id="SLYDCEE"/>
<evidence type="ECO:0000256" key="21">
    <source>
        <dbReference type="ARBA" id="ARBA00031840"/>
    </source>
</evidence>
<dbReference type="Gene3D" id="3.40.50.720">
    <property type="entry name" value="NAD(P)-binding Rossmann-like Domain"/>
    <property type="match status" value="1"/>
</dbReference>
<reference evidence="23" key="2">
    <citation type="submission" date="2025-08" db="UniProtKB">
        <authorList>
            <consortium name="Ensembl"/>
        </authorList>
    </citation>
    <scope>IDENTIFICATION</scope>
    <source>
        <strain evidence="23">Isolate ISIS603380</strain>
    </source>
</reference>
<evidence type="ECO:0000256" key="5">
    <source>
        <dbReference type="ARBA" id="ARBA00012600"/>
    </source>
</evidence>
<dbReference type="InterPro" id="IPR003193">
    <property type="entry name" value="ADP-ribosyl_cyclase"/>
</dbReference>
<dbReference type="EC" id="2.4.99.20" evidence="5"/>
<keyword evidence="15" id="KW-1015">Disulfide bond</keyword>
<keyword evidence="13" id="KW-0520">NAD</keyword>
<evidence type="ECO:0000313" key="24">
    <source>
        <dbReference type="Proteomes" id="UP000007646"/>
    </source>
</evidence>
<dbReference type="GO" id="GO:0005886">
    <property type="term" value="C:plasma membrane"/>
    <property type="evidence" value="ECO:0007669"/>
    <property type="project" value="TreeGrafter"/>
</dbReference>
<dbReference type="FunCoup" id="G3U8L2">
    <property type="interactions" value="73"/>
</dbReference>
<reference evidence="23" key="3">
    <citation type="submission" date="2025-09" db="UniProtKB">
        <authorList>
            <consortium name="Ensembl"/>
        </authorList>
    </citation>
    <scope>IDENTIFICATION</scope>
    <source>
        <strain evidence="23">Isolate ISIS603380</strain>
    </source>
</reference>
<accession>G3U8L2</accession>
<evidence type="ECO:0000256" key="10">
    <source>
        <dbReference type="ARBA" id="ARBA00022857"/>
    </source>
</evidence>
<keyword evidence="8" id="KW-0812">Transmembrane</keyword>
<evidence type="ECO:0000256" key="13">
    <source>
        <dbReference type="ARBA" id="ARBA00023027"/>
    </source>
</evidence>
<evidence type="ECO:0000256" key="4">
    <source>
        <dbReference type="ARBA" id="ARBA00011982"/>
    </source>
</evidence>
<keyword evidence="7" id="KW-0808">Transferase</keyword>
<dbReference type="GO" id="GO:0016849">
    <property type="term" value="F:phosphorus-oxygen lyase activity"/>
    <property type="evidence" value="ECO:0007669"/>
    <property type="project" value="TreeGrafter"/>
</dbReference>
<keyword evidence="12" id="KW-1133">Transmembrane helix</keyword>
<protein>
    <recommendedName>
        <fullName evidence="6">ADP-ribosyl cyclase/cyclic ADP-ribose hydrolase 1</fullName>
        <ecNumber evidence="5">2.4.99.20</ecNumber>
        <ecNumber evidence="4">3.2.2.6</ecNumber>
    </recommendedName>
    <alternativeName>
        <fullName evidence="21">2'-phospho-ADP-ribosyl cyclase</fullName>
    </alternativeName>
    <alternativeName>
        <fullName evidence="19">2'-phospho-ADP-ribosyl cyclase/2'-phospho-cyclic-ADP-ribose transferase</fullName>
    </alternativeName>
    <alternativeName>
        <fullName evidence="17">2'-phospho-cyclic-ADP-ribose transferase</fullName>
    </alternativeName>
    <alternativeName>
        <fullName evidence="20">ADP-ribosyl cyclase 1</fullName>
    </alternativeName>
    <alternativeName>
        <fullName evidence="18">Cyclic ADP-ribose hydrolase 1</fullName>
    </alternativeName>
</protein>
<dbReference type="CDD" id="cd04759">
    <property type="entry name" value="Rib_hydrolase"/>
    <property type="match status" value="1"/>
</dbReference>
<evidence type="ECO:0000256" key="2">
    <source>
        <dbReference type="ARBA" id="ARBA00005406"/>
    </source>
</evidence>
<dbReference type="GeneTree" id="ENSGT00390000017291"/>
<evidence type="ECO:0000256" key="14">
    <source>
        <dbReference type="ARBA" id="ARBA00023136"/>
    </source>
</evidence>